<sequence length="41" mass="4799">MSKTIKLTFRLHSLLTIMLEIKLMKIELICFKSSIMTTINN</sequence>
<proteinExistence type="predicted"/>
<reference evidence="1 2" key="1">
    <citation type="journal article" date="2012" name="Proc. Natl. Acad. Sci. U.S.A.">
        <title>Genome streamlining and chemical defense in a coral reef symbiosis.</title>
        <authorList>
            <person name="Kwan J.C."/>
            <person name="Donia M.S."/>
            <person name="Han A.W."/>
            <person name="Hirose E."/>
            <person name="Haygood M.G."/>
            <person name="Schmidt E.W."/>
        </authorList>
    </citation>
    <scope>NUCLEOTIDE SEQUENCE [LARGE SCALE GENOMIC DNA]</scope>
    <source>
        <strain evidence="1 2">L2</strain>
    </source>
</reference>
<dbReference type="STRING" id="1193729.A1OE_1143"/>
<dbReference type="Proteomes" id="UP000010077">
    <property type="component" value="Chromosome"/>
</dbReference>
<keyword evidence="2" id="KW-1185">Reference proteome</keyword>
<gene>
    <name evidence="1" type="ORF">A1OE_1143</name>
</gene>
<name>K7ZD94_9PROT</name>
<evidence type="ECO:0000313" key="1">
    <source>
        <dbReference type="EMBL" id="AFX99321.1"/>
    </source>
</evidence>
<organism evidence="1 2">
    <name type="scientific">Candidatus Endolissoclinum faulkneri L2</name>
    <dbReference type="NCBI Taxonomy" id="1193729"/>
    <lineage>
        <taxon>Bacteria</taxon>
        <taxon>Pseudomonadati</taxon>
        <taxon>Pseudomonadota</taxon>
        <taxon>Alphaproteobacteria</taxon>
        <taxon>Rhodospirillales</taxon>
        <taxon>Rhodospirillaceae</taxon>
        <taxon>Candidatus Endolissoclinum</taxon>
    </lineage>
</organism>
<evidence type="ECO:0000313" key="2">
    <source>
        <dbReference type="Proteomes" id="UP000010077"/>
    </source>
</evidence>
<protein>
    <submittedName>
        <fullName evidence="1">Uncharacterized protein</fullName>
    </submittedName>
</protein>
<dbReference type="HOGENOM" id="CLU_3267272_0_0_5"/>
<dbReference type="AlphaFoldDB" id="K7ZD94"/>
<accession>K7ZD94</accession>
<dbReference type="EMBL" id="CP003539">
    <property type="protein sequence ID" value="AFX99321.1"/>
    <property type="molecule type" value="Genomic_DNA"/>
</dbReference>
<dbReference type="KEGG" id="thal:A1OE_1143"/>